<accession>A0A1Y3B6Q5</accession>
<proteinExistence type="predicted"/>
<gene>
    <name evidence="2" type="ORF">BLA29_015278</name>
</gene>
<feature type="compositionally biased region" description="Basic and acidic residues" evidence="1">
    <location>
        <begin position="52"/>
        <end position="68"/>
    </location>
</feature>
<name>A0A1Y3B6Q5_EURMA</name>
<protein>
    <submittedName>
        <fullName evidence="2">Uncharacterized protein</fullName>
    </submittedName>
</protein>
<dbReference type="Proteomes" id="UP000194236">
    <property type="component" value="Unassembled WGS sequence"/>
</dbReference>
<organism evidence="2 3">
    <name type="scientific">Euroglyphus maynei</name>
    <name type="common">Mayne's house dust mite</name>
    <dbReference type="NCBI Taxonomy" id="6958"/>
    <lineage>
        <taxon>Eukaryota</taxon>
        <taxon>Metazoa</taxon>
        <taxon>Ecdysozoa</taxon>
        <taxon>Arthropoda</taxon>
        <taxon>Chelicerata</taxon>
        <taxon>Arachnida</taxon>
        <taxon>Acari</taxon>
        <taxon>Acariformes</taxon>
        <taxon>Sarcoptiformes</taxon>
        <taxon>Astigmata</taxon>
        <taxon>Psoroptidia</taxon>
        <taxon>Analgoidea</taxon>
        <taxon>Pyroglyphidae</taxon>
        <taxon>Pyroglyphinae</taxon>
        <taxon>Euroglyphus</taxon>
    </lineage>
</organism>
<keyword evidence="3" id="KW-1185">Reference proteome</keyword>
<comment type="caution">
    <text evidence="2">The sequence shown here is derived from an EMBL/GenBank/DDBJ whole genome shotgun (WGS) entry which is preliminary data.</text>
</comment>
<feature type="compositionally biased region" description="Acidic residues" evidence="1">
    <location>
        <begin position="30"/>
        <end position="48"/>
    </location>
</feature>
<evidence type="ECO:0000256" key="1">
    <source>
        <dbReference type="SAM" id="MobiDB-lite"/>
    </source>
</evidence>
<evidence type="ECO:0000313" key="2">
    <source>
        <dbReference type="EMBL" id="OTF75887.1"/>
    </source>
</evidence>
<reference evidence="2 3" key="1">
    <citation type="submission" date="2017-03" db="EMBL/GenBank/DDBJ databases">
        <title>Genome Survey of Euroglyphus maynei.</title>
        <authorList>
            <person name="Arlian L.G."/>
            <person name="Morgan M.S."/>
            <person name="Rider S.D."/>
        </authorList>
    </citation>
    <scope>NUCLEOTIDE SEQUENCE [LARGE SCALE GENOMIC DNA]</scope>
    <source>
        <strain evidence="2">Arlian Lab</strain>
        <tissue evidence="2">Whole body</tissue>
    </source>
</reference>
<feature type="region of interest" description="Disordered" evidence="1">
    <location>
        <begin position="28"/>
        <end position="68"/>
    </location>
</feature>
<dbReference type="EMBL" id="MUJZ01039913">
    <property type="protein sequence ID" value="OTF75887.1"/>
    <property type="molecule type" value="Genomic_DNA"/>
</dbReference>
<evidence type="ECO:0000313" key="3">
    <source>
        <dbReference type="Proteomes" id="UP000194236"/>
    </source>
</evidence>
<sequence>MLEKVLDKVLYKNTDHYSYYRFVELICPDKDDEEEDEEEEDEEEDGGGGDELQSKQKAEELKHCSITT</sequence>
<dbReference type="AlphaFoldDB" id="A0A1Y3B6Q5"/>
<feature type="non-terminal residue" evidence="2">
    <location>
        <position position="68"/>
    </location>
</feature>